<keyword evidence="3" id="KW-1185">Reference proteome</keyword>
<feature type="chain" id="PRO_5047113052" evidence="1">
    <location>
        <begin position="22"/>
        <end position="249"/>
    </location>
</feature>
<proteinExistence type="predicted"/>
<evidence type="ECO:0000313" key="3">
    <source>
        <dbReference type="Proteomes" id="UP000663629"/>
    </source>
</evidence>
<keyword evidence="1" id="KW-0732">Signal</keyword>
<gene>
    <name evidence="2" type="ORF">JWJ88_09745</name>
</gene>
<dbReference type="EMBL" id="CP070368">
    <property type="protein sequence ID" value="QRZ12872.1"/>
    <property type="molecule type" value="Genomic_DNA"/>
</dbReference>
<feature type="signal peptide" evidence="1">
    <location>
        <begin position="1"/>
        <end position="21"/>
    </location>
</feature>
<protein>
    <submittedName>
        <fullName evidence="2">Outer membrane beta-barrel protein</fullName>
    </submittedName>
</protein>
<organism evidence="2 3">
    <name type="scientific">Paracoccus methylovorus</name>
    <dbReference type="NCBI Taxonomy" id="2812658"/>
    <lineage>
        <taxon>Bacteria</taxon>
        <taxon>Pseudomonadati</taxon>
        <taxon>Pseudomonadota</taxon>
        <taxon>Alphaproteobacteria</taxon>
        <taxon>Rhodobacterales</taxon>
        <taxon>Paracoccaceae</taxon>
        <taxon>Paracoccus</taxon>
    </lineage>
</organism>
<sequence>MMRLLMMSALAAFGGAVPALAQDANWNYSATSYLWFPQTTTGMETPRGTAEAELSAKDALENLDMGIMLTGQAQRDRWSLVGDLIYLDVDGSSPSPFGLLYSDVAAESKLTSISAFALYQVWQNSQHSLDLGAGLRAVKTDLTMTFRAGILPQSRIRIQDDWIDPVLALRYSGRLSDRWTGHMSLDYGGFGIGSASDETWQAVASLGYQLNDRWSLLAGYRHLQIDQEKDGLPYRLELSGPVIGLNIRF</sequence>
<dbReference type="Proteomes" id="UP000663629">
    <property type="component" value="Chromosome 1"/>
</dbReference>
<accession>A0ABX7JF64</accession>
<evidence type="ECO:0000313" key="2">
    <source>
        <dbReference type="EMBL" id="QRZ12872.1"/>
    </source>
</evidence>
<reference evidence="2 3" key="1">
    <citation type="submission" date="2021-02" db="EMBL/GenBank/DDBJ databases">
        <title>Paracoccus methylovroum sp.nov., a new methanol and methylamine utilizing methylotrophic denitrifer.</title>
        <authorList>
            <person name="Timsy T."/>
            <person name="Behrendt U."/>
            <person name="Ulrich A."/>
            <person name="Spanner T."/>
            <person name="Foesel B.U."/>
            <person name="Horn M.A."/>
            <person name="Kolb S."/>
        </authorList>
    </citation>
    <scope>NUCLEOTIDE SEQUENCE [LARGE SCALE GENOMIC DNA]</scope>
    <source>
        <strain evidence="2 3">H4-D09</strain>
    </source>
</reference>
<evidence type="ECO:0000256" key="1">
    <source>
        <dbReference type="SAM" id="SignalP"/>
    </source>
</evidence>
<dbReference type="InterPro" id="IPR011250">
    <property type="entry name" value="OMP/PagP_B-barrel"/>
</dbReference>
<dbReference type="Gene3D" id="2.40.160.20">
    <property type="match status" value="1"/>
</dbReference>
<dbReference type="RefSeq" id="WP_205293878.1">
    <property type="nucleotide sequence ID" value="NZ_CP070368.1"/>
</dbReference>
<name>A0ABX7JF64_9RHOB</name>
<dbReference type="SUPFAM" id="SSF56925">
    <property type="entry name" value="OMPA-like"/>
    <property type="match status" value="1"/>
</dbReference>